<dbReference type="InterPro" id="IPR018977">
    <property type="entry name" value="NurA_domain"/>
</dbReference>
<comment type="caution">
    <text evidence="2">The sequence shown here is derived from an EMBL/GenBank/DDBJ whole genome shotgun (WGS) entry which is preliminary data.</text>
</comment>
<evidence type="ECO:0000259" key="1">
    <source>
        <dbReference type="Pfam" id="PF09376"/>
    </source>
</evidence>
<dbReference type="EMBL" id="QMQX01000094">
    <property type="protein sequence ID" value="RLE51640.1"/>
    <property type="molecule type" value="Genomic_DNA"/>
</dbReference>
<protein>
    <recommendedName>
        <fullName evidence="1">NurA domain-containing protein</fullName>
    </recommendedName>
</protein>
<name>A0A497EY44_9CREN</name>
<dbReference type="AlphaFoldDB" id="A0A497EY44"/>
<organism evidence="2 3">
    <name type="scientific">Thermoproteota archaeon</name>
    <dbReference type="NCBI Taxonomy" id="2056631"/>
    <lineage>
        <taxon>Archaea</taxon>
        <taxon>Thermoproteota</taxon>
    </lineage>
</organism>
<dbReference type="Proteomes" id="UP000272051">
    <property type="component" value="Unassembled WGS sequence"/>
</dbReference>
<proteinExistence type="predicted"/>
<sequence>MIFSDREIGFENLVSRRSKEMELEVAISLLKMKKKDEACFELLALDGRILPPPHPYFTVHHVAKKFIELAKETRTTVVGIVKRAHTRYLSTLAGKETPVNDKVIMSWILNPGEYVSLGKLLNIIPSYVRYLAENKEEERYVKTLKKHPELGEVEVLFYKPKTPTLYRQATKVELLNYGKLDTDALISYLSSSTSPNGVPFFIDQVDEYVRFEAKALGIVQQIIEAELAKLRGVEGFIFSGYTNPQKAYLFRPPEA</sequence>
<evidence type="ECO:0000313" key="2">
    <source>
        <dbReference type="EMBL" id="RLE51640.1"/>
    </source>
</evidence>
<accession>A0A497EY44</accession>
<dbReference type="Pfam" id="PF09376">
    <property type="entry name" value="NurA"/>
    <property type="match status" value="1"/>
</dbReference>
<gene>
    <name evidence="2" type="ORF">DRJ33_05505</name>
</gene>
<reference evidence="2 3" key="1">
    <citation type="submission" date="2018-06" db="EMBL/GenBank/DDBJ databases">
        <title>Extensive metabolic versatility and redundancy in microbially diverse, dynamic hydrothermal sediments.</title>
        <authorList>
            <person name="Dombrowski N."/>
            <person name="Teske A."/>
            <person name="Baker B.J."/>
        </authorList>
    </citation>
    <scope>NUCLEOTIDE SEQUENCE [LARGE SCALE GENOMIC DNA]</scope>
    <source>
        <strain evidence="2">B34_G17</strain>
    </source>
</reference>
<feature type="domain" description="NurA" evidence="1">
    <location>
        <begin position="16"/>
        <end position="211"/>
    </location>
</feature>
<evidence type="ECO:0000313" key="3">
    <source>
        <dbReference type="Proteomes" id="UP000272051"/>
    </source>
</evidence>